<evidence type="ECO:0000259" key="3">
    <source>
        <dbReference type="PROSITE" id="PS50011"/>
    </source>
</evidence>
<organism evidence="4">
    <name type="scientific">Mesocestoides corti</name>
    <name type="common">Flatworm</name>
    <dbReference type="NCBI Taxonomy" id="53468"/>
    <lineage>
        <taxon>Eukaryota</taxon>
        <taxon>Metazoa</taxon>
        <taxon>Spiralia</taxon>
        <taxon>Lophotrochozoa</taxon>
        <taxon>Platyhelminthes</taxon>
        <taxon>Cestoda</taxon>
        <taxon>Eucestoda</taxon>
        <taxon>Cyclophyllidea</taxon>
        <taxon>Mesocestoididae</taxon>
        <taxon>Mesocestoides</taxon>
    </lineage>
</organism>
<dbReference type="PANTHER" id="PTHR24418">
    <property type="entry name" value="TYROSINE-PROTEIN KINASE"/>
    <property type="match status" value="1"/>
</dbReference>
<dbReference type="PIRSF" id="PIRSF000654">
    <property type="entry name" value="Integrin-linked_kinase"/>
    <property type="match status" value="1"/>
</dbReference>
<dbReference type="InterPro" id="IPR001245">
    <property type="entry name" value="Ser-Thr/Tyr_kinase_cat_dom"/>
</dbReference>
<reference evidence="4" key="1">
    <citation type="submission" date="2019-11" db="UniProtKB">
        <authorList>
            <consortium name="WormBaseParasite"/>
        </authorList>
    </citation>
    <scope>IDENTIFICATION</scope>
</reference>
<dbReference type="InterPro" id="IPR000719">
    <property type="entry name" value="Prot_kinase_dom"/>
</dbReference>
<protein>
    <submittedName>
        <fullName evidence="4">Protein kinase domain-containing protein</fullName>
    </submittedName>
</protein>
<dbReference type="SMART" id="SM00220">
    <property type="entry name" value="S_TKc"/>
    <property type="match status" value="1"/>
</dbReference>
<name>A0A5K3F8I1_MESCO</name>
<dbReference type="InterPro" id="IPR008271">
    <property type="entry name" value="Ser/Thr_kinase_AS"/>
</dbReference>
<dbReference type="GO" id="GO:0004672">
    <property type="term" value="F:protein kinase activity"/>
    <property type="evidence" value="ECO:0007669"/>
    <property type="project" value="InterPro"/>
</dbReference>
<keyword evidence="1" id="KW-0547">Nucleotide-binding</keyword>
<sequence>MPEPESQLYVFQSRQIGSSQFAEVVLGSYENRTVAVKQLPTITPTAEMLRQLNFLKSLDLSKCVQVFEVFGMPQCRGSVQIVMENMACGSVAQYLSTQESQSDAVTLLHLLIQRVAAGMAYLEGYQIAHTDLKTSNVLLDFNGIVKITDVGFRHMLTLASGFNQEWFPFDEWSAPELSHQPTAFSLKADVWSFGILCFVILTRGGHPYPGIPLKALPSYLANQMVPPNPAELGHQCSDFFYDLLVSCWRYNPQERPSFRSIINSLTMDNGKYENITSA</sequence>
<dbReference type="PROSITE" id="PS50011">
    <property type="entry name" value="PROTEIN_KINASE_DOM"/>
    <property type="match status" value="1"/>
</dbReference>
<dbReference type="Pfam" id="PF07714">
    <property type="entry name" value="PK_Tyr_Ser-Thr"/>
    <property type="match status" value="1"/>
</dbReference>
<evidence type="ECO:0000256" key="1">
    <source>
        <dbReference type="ARBA" id="ARBA00022741"/>
    </source>
</evidence>
<evidence type="ECO:0000256" key="2">
    <source>
        <dbReference type="ARBA" id="ARBA00022840"/>
    </source>
</evidence>
<evidence type="ECO:0000313" key="4">
    <source>
        <dbReference type="WBParaSite" id="MCU_005816-RA"/>
    </source>
</evidence>
<dbReference type="InterPro" id="IPR011009">
    <property type="entry name" value="Kinase-like_dom_sf"/>
</dbReference>
<dbReference type="PRINTS" id="PR00109">
    <property type="entry name" value="TYRKINASE"/>
</dbReference>
<keyword evidence="2" id="KW-0067">ATP-binding</keyword>
<dbReference type="Gene3D" id="1.10.510.10">
    <property type="entry name" value="Transferase(Phosphotransferase) domain 1"/>
    <property type="match status" value="1"/>
</dbReference>
<accession>A0A5K3F8I1</accession>
<proteinExistence type="predicted"/>
<dbReference type="WBParaSite" id="MCU_005816-RA">
    <property type="protein sequence ID" value="MCU_005816-RA"/>
    <property type="gene ID" value="MCU_005816"/>
</dbReference>
<dbReference type="InterPro" id="IPR050198">
    <property type="entry name" value="Non-receptor_tyrosine_kinases"/>
</dbReference>
<dbReference type="PROSITE" id="PS00108">
    <property type="entry name" value="PROTEIN_KINASE_ST"/>
    <property type="match status" value="1"/>
</dbReference>
<dbReference type="GO" id="GO:0005524">
    <property type="term" value="F:ATP binding"/>
    <property type="evidence" value="ECO:0007669"/>
    <property type="project" value="UniProtKB-KW"/>
</dbReference>
<dbReference type="SUPFAM" id="SSF56112">
    <property type="entry name" value="Protein kinase-like (PK-like)"/>
    <property type="match status" value="1"/>
</dbReference>
<feature type="domain" description="Protein kinase" evidence="3">
    <location>
        <begin position="10"/>
        <end position="267"/>
    </location>
</feature>
<dbReference type="AlphaFoldDB" id="A0A5K3F8I1"/>